<sequence length="338" mass="36157">MKNTKKMLPLVVLVIVMAVLVVLLAVLQRGDDTTDATLPLCSFAVEDIDRLAYAGNNQDVTLVKNSSGDWMLESDPTLPLDQTKTASLVESYANLTAQRKLEGSDLTDLPEKSATPQMTIAIGAGEESVSLTVDQLNSVADVYYVYDDTGAAYTVKRSDLATLSKSARDLYKAQTLTDKTLDDVVSMQMNGLNFTQTDGSWTLTDDAGYALNQSSVKKMVNTILQMQTAWTITTPDADSAYGLDDPDVTATLTFTDGTSLTVRFGTEATDTTDSLCYLASDAAPTVVYEVNADHKAAFAVTKETLHDATATAETAATTDVVAQYPVGGENDYAASLPD</sequence>
<accession>A0A943DE51</accession>
<evidence type="ECO:0000313" key="3">
    <source>
        <dbReference type="Proteomes" id="UP000759273"/>
    </source>
</evidence>
<proteinExistence type="predicted"/>
<feature type="domain" description="DUF4340" evidence="1">
    <location>
        <begin position="201"/>
        <end position="309"/>
    </location>
</feature>
<dbReference type="AlphaFoldDB" id="A0A943DE51"/>
<gene>
    <name evidence="2" type="ORF">KHY36_01935</name>
</gene>
<reference evidence="2" key="1">
    <citation type="submission" date="2021-02" db="EMBL/GenBank/DDBJ databases">
        <title>Infant gut strain persistence is associated with maternal origin, phylogeny, and functional potential including surface adhesion and iron acquisition.</title>
        <authorList>
            <person name="Lou Y.C."/>
        </authorList>
    </citation>
    <scope>NUCLEOTIDE SEQUENCE</scope>
    <source>
        <strain evidence="2">L3_101_000M1_dasL3_101_000M1_concoct_87</strain>
    </source>
</reference>
<name>A0A943DE51_9FIRM</name>
<protein>
    <submittedName>
        <fullName evidence="2">DUF4340 domain-containing protein</fullName>
    </submittedName>
</protein>
<dbReference type="EMBL" id="JAGZGG010000003">
    <property type="protein sequence ID" value="MBS5331274.1"/>
    <property type="molecule type" value="Genomic_DNA"/>
</dbReference>
<evidence type="ECO:0000259" key="1">
    <source>
        <dbReference type="Pfam" id="PF14238"/>
    </source>
</evidence>
<dbReference type="Proteomes" id="UP000759273">
    <property type="component" value="Unassembled WGS sequence"/>
</dbReference>
<organism evidence="2 3">
    <name type="scientific">Subdoligranulum variabile</name>
    <dbReference type="NCBI Taxonomy" id="214851"/>
    <lineage>
        <taxon>Bacteria</taxon>
        <taxon>Bacillati</taxon>
        <taxon>Bacillota</taxon>
        <taxon>Clostridia</taxon>
        <taxon>Eubacteriales</taxon>
        <taxon>Oscillospiraceae</taxon>
        <taxon>Subdoligranulum</taxon>
    </lineage>
</organism>
<dbReference type="Pfam" id="PF14238">
    <property type="entry name" value="DUF4340"/>
    <property type="match status" value="1"/>
</dbReference>
<dbReference type="InterPro" id="IPR025641">
    <property type="entry name" value="DUF4340"/>
</dbReference>
<comment type="caution">
    <text evidence="2">The sequence shown here is derived from an EMBL/GenBank/DDBJ whole genome shotgun (WGS) entry which is preliminary data.</text>
</comment>
<evidence type="ECO:0000313" key="2">
    <source>
        <dbReference type="EMBL" id="MBS5331274.1"/>
    </source>
</evidence>